<feature type="active site" description="Charge relay system" evidence="5">
    <location>
        <position position="175"/>
    </location>
</feature>
<dbReference type="PROSITE" id="PS00138">
    <property type="entry name" value="SUBTILASE_SER"/>
    <property type="match status" value="1"/>
</dbReference>
<dbReference type="PANTHER" id="PTHR43806">
    <property type="entry name" value="PEPTIDASE S8"/>
    <property type="match status" value="1"/>
</dbReference>
<dbReference type="InterPro" id="IPR000209">
    <property type="entry name" value="Peptidase_S8/S53_dom"/>
</dbReference>
<evidence type="ECO:0000256" key="1">
    <source>
        <dbReference type="ARBA" id="ARBA00011073"/>
    </source>
</evidence>
<dbReference type="PROSITE" id="PS51892">
    <property type="entry name" value="SUBTILASE"/>
    <property type="match status" value="1"/>
</dbReference>
<evidence type="ECO:0000259" key="9">
    <source>
        <dbReference type="Pfam" id="PF00082"/>
    </source>
</evidence>
<keyword evidence="11" id="KW-1185">Reference proteome</keyword>
<evidence type="ECO:0000256" key="3">
    <source>
        <dbReference type="ARBA" id="ARBA00022801"/>
    </source>
</evidence>
<dbReference type="InterPro" id="IPR015500">
    <property type="entry name" value="Peptidase_S8_subtilisin-rel"/>
</dbReference>
<dbReference type="InterPro" id="IPR050131">
    <property type="entry name" value="Peptidase_S8_subtilisin-like"/>
</dbReference>
<dbReference type="PROSITE" id="PS00136">
    <property type="entry name" value="SUBTILASE_ASP"/>
    <property type="match status" value="1"/>
</dbReference>
<comment type="similarity">
    <text evidence="1 5 6">Belongs to the peptidase S8 family.</text>
</comment>
<dbReference type="GO" id="GO:0006508">
    <property type="term" value="P:proteolysis"/>
    <property type="evidence" value="ECO:0007669"/>
    <property type="project" value="UniProtKB-KW"/>
</dbReference>
<reference evidence="10 11" key="1">
    <citation type="submission" date="2022-03" db="EMBL/GenBank/DDBJ databases">
        <title>Genomic Encyclopedia of Type Strains, Phase III (KMG-III): the genomes of soil and plant-associated and newly described type strains.</title>
        <authorList>
            <person name="Whitman W."/>
        </authorList>
    </citation>
    <scope>NUCLEOTIDE SEQUENCE [LARGE SCALE GENOMIC DNA]</scope>
    <source>
        <strain evidence="10 11">BSker1</strain>
    </source>
</reference>
<dbReference type="GO" id="GO:0008233">
    <property type="term" value="F:peptidase activity"/>
    <property type="evidence" value="ECO:0007669"/>
    <property type="project" value="UniProtKB-KW"/>
</dbReference>
<evidence type="ECO:0000256" key="7">
    <source>
        <dbReference type="SAM" id="MobiDB-lite"/>
    </source>
</evidence>
<dbReference type="RefSeq" id="WP_253449430.1">
    <property type="nucleotide sequence ID" value="NZ_JALJYF010000002.1"/>
</dbReference>
<evidence type="ECO:0000256" key="8">
    <source>
        <dbReference type="SAM" id="SignalP"/>
    </source>
</evidence>
<dbReference type="Pfam" id="PF00082">
    <property type="entry name" value="Peptidase_S8"/>
    <property type="match status" value="1"/>
</dbReference>
<dbReference type="InterPro" id="IPR023828">
    <property type="entry name" value="Peptidase_S8_Ser-AS"/>
</dbReference>
<dbReference type="Gene3D" id="3.30.70.80">
    <property type="entry name" value="Peptidase S8 propeptide/proteinase inhibitor I9"/>
    <property type="match status" value="1"/>
</dbReference>
<name>A0ABT1GAF7_9GAMM</name>
<sequence>MRKRSLLGGSIPAILLAAGMSHATDLTQADNLLGVDLGKVAIEGMDHPDRIPGSFIVVLNEDMMGTQSSKDLARTLAKDSGFQVSQTYSTALSGFAITAGDALMASTEQSTQRALAVIAQDPRVDFIEADRRVYLNQSQSPATWGLDRIDQRDLPLDNTYQYQTTASGVNAYILDTGIRSSHAEFGNRVQGGWTAINDGRGTEDCNGHGTHVAGTVGGEVYGVAKAATLVPVRVLGCQGSGSNAGVIGGVDFVANNHQAPAVANMSLGGGASNALDNAVNGAASAGVTMVTASGNSSTNACNSSPGRAAGAFNVGSTTSNDSRSNFSNYGSCVDIWAPGSNITAAWHTSYSATNTISGTSMAAPHVAGVAALYLGMNPSASRQQVEAALIDNATTGRLSGIGSGSPNRLLYSLFGGNGGGDPGPDPGACPSGYEEYEGTLSGGRGASTHEPDGTYYQSAAGNQNGILVSPDNAIFDLYLQRWSGSAWQDVASSLPNSGTEAAEISYNGSSGFYAWRLEIWSGSGDYTFCMDTP</sequence>
<accession>A0ABT1GAF7</accession>
<comment type="caution">
    <text evidence="10">The sequence shown here is derived from an EMBL/GenBank/DDBJ whole genome shotgun (WGS) entry which is preliminary data.</text>
</comment>
<dbReference type="InterPro" id="IPR036852">
    <property type="entry name" value="Peptidase_S8/S53_dom_sf"/>
</dbReference>
<feature type="region of interest" description="Disordered" evidence="7">
    <location>
        <begin position="421"/>
        <end position="455"/>
    </location>
</feature>
<feature type="active site" description="Charge relay system" evidence="5">
    <location>
        <position position="208"/>
    </location>
</feature>
<dbReference type="PANTHER" id="PTHR43806:SF11">
    <property type="entry name" value="CEREVISIN-RELATED"/>
    <property type="match status" value="1"/>
</dbReference>
<evidence type="ECO:0000256" key="6">
    <source>
        <dbReference type="RuleBase" id="RU003355"/>
    </source>
</evidence>
<dbReference type="Gene3D" id="3.40.50.200">
    <property type="entry name" value="Peptidase S8/S53 domain"/>
    <property type="match status" value="1"/>
</dbReference>
<dbReference type="PRINTS" id="PR00723">
    <property type="entry name" value="SUBTILISIN"/>
</dbReference>
<keyword evidence="8" id="KW-0732">Signal</keyword>
<evidence type="ECO:0000256" key="4">
    <source>
        <dbReference type="ARBA" id="ARBA00022825"/>
    </source>
</evidence>
<dbReference type="SUPFAM" id="SSF54897">
    <property type="entry name" value="Protease propeptides/inhibitors"/>
    <property type="match status" value="1"/>
</dbReference>
<keyword evidence="3 5" id="KW-0378">Hydrolase</keyword>
<organism evidence="10 11">
    <name type="scientific">Natronospira proteinivora</name>
    <dbReference type="NCBI Taxonomy" id="1807133"/>
    <lineage>
        <taxon>Bacteria</taxon>
        <taxon>Pseudomonadati</taxon>
        <taxon>Pseudomonadota</taxon>
        <taxon>Gammaproteobacteria</taxon>
        <taxon>Natronospirales</taxon>
        <taxon>Natronospiraceae</taxon>
        <taxon>Natronospira</taxon>
    </lineage>
</organism>
<gene>
    <name evidence="10" type="ORF">J2T60_002037</name>
</gene>
<dbReference type="CDD" id="cd04077">
    <property type="entry name" value="Peptidases_S8_PCSK9_ProteinaseK_like"/>
    <property type="match status" value="1"/>
</dbReference>
<feature type="domain" description="Peptidase S8/S53" evidence="9">
    <location>
        <begin position="173"/>
        <end position="396"/>
    </location>
</feature>
<evidence type="ECO:0000313" key="10">
    <source>
        <dbReference type="EMBL" id="MCP1728037.1"/>
    </source>
</evidence>
<keyword evidence="2 5" id="KW-0645">Protease</keyword>
<dbReference type="Proteomes" id="UP001523550">
    <property type="component" value="Unassembled WGS sequence"/>
</dbReference>
<feature type="chain" id="PRO_5047135844" evidence="8">
    <location>
        <begin position="24"/>
        <end position="533"/>
    </location>
</feature>
<evidence type="ECO:0000256" key="5">
    <source>
        <dbReference type="PROSITE-ProRule" id="PRU01240"/>
    </source>
</evidence>
<dbReference type="SUPFAM" id="SSF52743">
    <property type="entry name" value="Subtilisin-like"/>
    <property type="match status" value="1"/>
</dbReference>
<feature type="active site" description="Charge relay system" evidence="5">
    <location>
        <position position="360"/>
    </location>
</feature>
<evidence type="ECO:0000256" key="2">
    <source>
        <dbReference type="ARBA" id="ARBA00022670"/>
    </source>
</evidence>
<dbReference type="InterPro" id="IPR034193">
    <property type="entry name" value="PCSK9_ProteinaseK-like"/>
</dbReference>
<proteinExistence type="inferred from homology"/>
<dbReference type="EMBL" id="JALJYF010000002">
    <property type="protein sequence ID" value="MCP1728037.1"/>
    <property type="molecule type" value="Genomic_DNA"/>
</dbReference>
<keyword evidence="4 5" id="KW-0720">Serine protease</keyword>
<dbReference type="InterPro" id="IPR023827">
    <property type="entry name" value="Peptidase_S8_Asp-AS"/>
</dbReference>
<feature type="signal peptide" evidence="8">
    <location>
        <begin position="1"/>
        <end position="23"/>
    </location>
</feature>
<dbReference type="PROSITE" id="PS00137">
    <property type="entry name" value="SUBTILASE_HIS"/>
    <property type="match status" value="1"/>
</dbReference>
<protein>
    <submittedName>
        <fullName evidence="10">Subtilisin family serine protease</fullName>
    </submittedName>
</protein>
<evidence type="ECO:0000313" key="11">
    <source>
        <dbReference type="Proteomes" id="UP001523550"/>
    </source>
</evidence>
<dbReference type="InterPro" id="IPR037045">
    <property type="entry name" value="S8pro/Inhibitor_I9_sf"/>
</dbReference>
<dbReference type="InterPro" id="IPR022398">
    <property type="entry name" value="Peptidase_S8_His-AS"/>
</dbReference>